<organism evidence="1 2">
    <name type="scientific">Trichonephila clavipes</name>
    <name type="common">Golden silk orbweaver</name>
    <name type="synonym">Nephila clavipes</name>
    <dbReference type="NCBI Taxonomy" id="2585209"/>
    <lineage>
        <taxon>Eukaryota</taxon>
        <taxon>Metazoa</taxon>
        <taxon>Ecdysozoa</taxon>
        <taxon>Arthropoda</taxon>
        <taxon>Chelicerata</taxon>
        <taxon>Arachnida</taxon>
        <taxon>Araneae</taxon>
        <taxon>Araneomorphae</taxon>
        <taxon>Entelegynae</taxon>
        <taxon>Araneoidea</taxon>
        <taxon>Nephilidae</taxon>
        <taxon>Trichonephila</taxon>
    </lineage>
</organism>
<proteinExistence type="predicted"/>
<dbReference type="Proteomes" id="UP000887159">
    <property type="component" value="Unassembled WGS sequence"/>
</dbReference>
<gene>
    <name evidence="1" type="ORF">TNCV_3992341</name>
</gene>
<protein>
    <submittedName>
        <fullName evidence="1">Uncharacterized protein</fullName>
    </submittedName>
</protein>
<comment type="caution">
    <text evidence="1">The sequence shown here is derived from an EMBL/GenBank/DDBJ whole genome shotgun (WGS) entry which is preliminary data.</text>
</comment>
<dbReference type="EMBL" id="BMAU01021357">
    <property type="protein sequence ID" value="GFY21190.1"/>
    <property type="molecule type" value="Genomic_DNA"/>
</dbReference>
<name>A0A8X6T058_TRICX</name>
<evidence type="ECO:0000313" key="1">
    <source>
        <dbReference type="EMBL" id="GFY21190.1"/>
    </source>
</evidence>
<evidence type="ECO:0000313" key="2">
    <source>
        <dbReference type="Proteomes" id="UP000887159"/>
    </source>
</evidence>
<keyword evidence="2" id="KW-1185">Reference proteome</keyword>
<reference evidence="1" key="1">
    <citation type="submission" date="2020-08" db="EMBL/GenBank/DDBJ databases">
        <title>Multicomponent nature underlies the extraordinary mechanical properties of spider dragline silk.</title>
        <authorList>
            <person name="Kono N."/>
            <person name="Nakamura H."/>
            <person name="Mori M."/>
            <person name="Yoshida Y."/>
            <person name="Ohtoshi R."/>
            <person name="Malay A.D."/>
            <person name="Moran D.A.P."/>
            <person name="Tomita M."/>
            <person name="Numata K."/>
            <person name="Arakawa K."/>
        </authorList>
    </citation>
    <scope>NUCLEOTIDE SEQUENCE</scope>
</reference>
<accession>A0A8X6T058</accession>
<dbReference type="AlphaFoldDB" id="A0A8X6T058"/>
<sequence>MMRKKGYKPQHLKCGEILIPQSGAGLRLEGCRKSQYERPAKFFKARIKEMIQNDPRVTVSEISSELGLSYSSVQHIASDGLRYSGNTSAKT</sequence>